<feature type="compositionally biased region" description="Basic and acidic residues" evidence="1">
    <location>
        <begin position="82"/>
        <end position="98"/>
    </location>
</feature>
<evidence type="ECO:0000313" key="3">
    <source>
        <dbReference type="EMBL" id="CAK9141347.1"/>
    </source>
</evidence>
<evidence type="ECO:0000256" key="1">
    <source>
        <dbReference type="SAM" id="MobiDB-lite"/>
    </source>
</evidence>
<keyword evidence="5" id="KW-1185">Reference proteome</keyword>
<keyword evidence="2" id="KW-0812">Transmembrane</keyword>
<reference evidence="3 5" key="1">
    <citation type="submission" date="2024-02" db="EMBL/GenBank/DDBJ databases">
        <authorList>
            <person name="Vignale AGUSTIN F."/>
            <person name="Sosa J E."/>
            <person name="Modenutti C."/>
        </authorList>
    </citation>
    <scope>NUCLEOTIDE SEQUENCE [LARGE SCALE GENOMIC DNA]</scope>
</reference>
<keyword evidence="2" id="KW-1133">Transmembrane helix</keyword>
<proteinExistence type="predicted"/>
<evidence type="ECO:0000256" key="2">
    <source>
        <dbReference type="SAM" id="Phobius"/>
    </source>
</evidence>
<evidence type="ECO:0000313" key="4">
    <source>
        <dbReference type="EMBL" id="CAK9157958.1"/>
    </source>
</evidence>
<protein>
    <submittedName>
        <fullName evidence="3">Uncharacterized protein</fullName>
    </submittedName>
</protein>
<keyword evidence="2" id="KW-0472">Membrane</keyword>
<dbReference type="EMBL" id="CAUOFW020003086">
    <property type="protein sequence ID" value="CAK9157958.1"/>
    <property type="molecule type" value="Genomic_DNA"/>
</dbReference>
<dbReference type="PANTHER" id="PTHR33237:SF46">
    <property type="entry name" value="OS01G0606100 PROTEIN"/>
    <property type="match status" value="1"/>
</dbReference>
<comment type="caution">
    <text evidence="3">The sequence shown here is derived from an EMBL/GenBank/DDBJ whole genome shotgun (WGS) entry which is preliminary data.</text>
</comment>
<name>A0ABC8RAW0_9AQUA</name>
<accession>A0ABC8RAW0</accession>
<evidence type="ECO:0000313" key="5">
    <source>
        <dbReference type="Proteomes" id="UP001642360"/>
    </source>
</evidence>
<dbReference type="AlphaFoldDB" id="A0ABC8RAW0"/>
<gene>
    <name evidence="4" type="ORF">ILEXP_LOCUS26527</name>
    <name evidence="3" type="ORF">ILEXP_LOCUS8927</name>
</gene>
<dbReference type="PANTHER" id="PTHR33237">
    <property type="entry name" value="F2P16.13 PROTEIN-RELATED"/>
    <property type="match status" value="1"/>
</dbReference>
<feature type="transmembrane region" description="Helical" evidence="2">
    <location>
        <begin position="12"/>
        <end position="34"/>
    </location>
</feature>
<feature type="region of interest" description="Disordered" evidence="1">
    <location>
        <begin position="79"/>
        <end position="100"/>
    </location>
</feature>
<sequence>MVRPAPIHAGDPFTSLPLAIGLLVSVSALVALCAKHAKQASRKYVAETTTDRKIAPRSPLRSPKQLITTISNKAIPFINHKKGGDEESGAEIRDKGEEEFGEGGLWQKEILMGEKCQPPEFSGVIYYDCYGHRISELPPRSPRASPLHNFSFPVVEGADC</sequence>
<organism evidence="3 5">
    <name type="scientific">Ilex paraguariensis</name>
    <name type="common">yerba mate</name>
    <dbReference type="NCBI Taxonomy" id="185542"/>
    <lineage>
        <taxon>Eukaryota</taxon>
        <taxon>Viridiplantae</taxon>
        <taxon>Streptophyta</taxon>
        <taxon>Embryophyta</taxon>
        <taxon>Tracheophyta</taxon>
        <taxon>Spermatophyta</taxon>
        <taxon>Magnoliopsida</taxon>
        <taxon>eudicotyledons</taxon>
        <taxon>Gunneridae</taxon>
        <taxon>Pentapetalae</taxon>
        <taxon>asterids</taxon>
        <taxon>campanulids</taxon>
        <taxon>Aquifoliales</taxon>
        <taxon>Aquifoliaceae</taxon>
        <taxon>Ilex</taxon>
    </lineage>
</organism>
<dbReference type="EMBL" id="CAUOFW020001127">
    <property type="protein sequence ID" value="CAK9141347.1"/>
    <property type="molecule type" value="Genomic_DNA"/>
</dbReference>
<dbReference type="Proteomes" id="UP001642360">
    <property type="component" value="Unassembled WGS sequence"/>
</dbReference>